<protein>
    <submittedName>
        <fullName evidence="1">Uncharacterized protein</fullName>
    </submittedName>
</protein>
<gene>
    <name evidence="1" type="ORF">A5CPEGH6_22160</name>
</gene>
<sequence length="315" mass="35720">MERPRSIALPCEIIPCDVPGAVHGFVVDSFYVFYTMLHPEHRFAVYDRRTMTPLTNLVRVGRGPNEYNYLTPGQRTCNDEGSGFWFYSGSKQESARLNLTKSITEDKVYIDSRLSLTELDIPGNVGSPGQLFAFDRINDTLALYQIIRGTYVSGGIYDFQKRIEIQRFKLSIQSNKEPNLTGGPIAISPDLTRMVMLPVYFDQINICYVDGSDRKSISTCSKPLSLTQIESKAPETRPMYYIDVETTNERIVALYQNHQTGLTEIHLFDWAGDLQTILTTANPIRSISLDTQAGFLYGFISSEEICKMDINTWLQ</sequence>
<dbReference type="Proteomes" id="UP000319374">
    <property type="component" value="Chromosome"/>
</dbReference>
<evidence type="ECO:0000313" key="1">
    <source>
        <dbReference type="EMBL" id="BBL07578.1"/>
    </source>
</evidence>
<dbReference type="AlphaFoldDB" id="A0A4Y1X5I0"/>
<keyword evidence="2" id="KW-1185">Reference proteome</keyword>
<evidence type="ECO:0000313" key="2">
    <source>
        <dbReference type="Proteomes" id="UP000319374"/>
    </source>
</evidence>
<dbReference type="KEGG" id="ada:A5CPEGH6_22160"/>
<organism evidence="1 2">
    <name type="scientific">Alistipes dispar</name>
    <dbReference type="NCBI Taxonomy" id="2585119"/>
    <lineage>
        <taxon>Bacteria</taxon>
        <taxon>Pseudomonadati</taxon>
        <taxon>Bacteroidota</taxon>
        <taxon>Bacteroidia</taxon>
        <taxon>Bacteroidales</taxon>
        <taxon>Rikenellaceae</taxon>
        <taxon>Alistipes</taxon>
    </lineage>
</organism>
<dbReference type="EMBL" id="AP019736">
    <property type="protein sequence ID" value="BBL07578.1"/>
    <property type="molecule type" value="Genomic_DNA"/>
</dbReference>
<accession>A0A4Y1X5I0</accession>
<proteinExistence type="predicted"/>
<name>A0A4Y1X5I0_9BACT</name>
<reference evidence="2" key="1">
    <citation type="submission" date="2019-06" db="EMBL/GenBank/DDBJ databases">
        <title>Alistipes onderdonkii subsp. vulgaris subsp. nov., Alistipes dispar sp. nov. and Alistipes communis sp. nov., isolated from human faeces, and creation of Alistipes onderdonkii subsp. onderdonkii subsp. nov.</title>
        <authorList>
            <person name="Sakamoto M."/>
            <person name="Ikeyama N."/>
            <person name="Ogata Y."/>
            <person name="Suda W."/>
            <person name="Iino T."/>
            <person name="Hattori M."/>
            <person name="Ohkuma M."/>
        </authorList>
    </citation>
    <scope>NUCLEOTIDE SEQUENCE [LARGE SCALE GENOMIC DNA]</scope>
    <source>
        <strain evidence="2">5CPEGH6</strain>
    </source>
</reference>